<accession>A0ACB8QXX4</accession>
<name>A0ACB8QXX4_9AGAM</name>
<reference evidence="1" key="2">
    <citation type="journal article" date="2022" name="New Phytol.">
        <title>Evolutionary transition to the ectomycorrhizal habit in the genomes of a hyperdiverse lineage of mushroom-forming fungi.</title>
        <authorList>
            <person name="Looney B."/>
            <person name="Miyauchi S."/>
            <person name="Morin E."/>
            <person name="Drula E."/>
            <person name="Courty P.E."/>
            <person name="Kohler A."/>
            <person name="Kuo A."/>
            <person name="LaButti K."/>
            <person name="Pangilinan J."/>
            <person name="Lipzen A."/>
            <person name="Riley R."/>
            <person name="Andreopoulos W."/>
            <person name="He G."/>
            <person name="Johnson J."/>
            <person name="Nolan M."/>
            <person name="Tritt A."/>
            <person name="Barry K.W."/>
            <person name="Grigoriev I.V."/>
            <person name="Nagy L.G."/>
            <person name="Hibbett D."/>
            <person name="Henrissat B."/>
            <person name="Matheny P.B."/>
            <person name="Labbe J."/>
            <person name="Martin F.M."/>
        </authorList>
    </citation>
    <scope>NUCLEOTIDE SEQUENCE</scope>
    <source>
        <strain evidence="1">EC-137</strain>
    </source>
</reference>
<evidence type="ECO:0000313" key="2">
    <source>
        <dbReference type="Proteomes" id="UP000814128"/>
    </source>
</evidence>
<gene>
    <name evidence="1" type="ORF">K488DRAFT_40625</name>
</gene>
<organism evidence="1 2">
    <name type="scientific">Vararia minispora EC-137</name>
    <dbReference type="NCBI Taxonomy" id="1314806"/>
    <lineage>
        <taxon>Eukaryota</taxon>
        <taxon>Fungi</taxon>
        <taxon>Dikarya</taxon>
        <taxon>Basidiomycota</taxon>
        <taxon>Agaricomycotina</taxon>
        <taxon>Agaricomycetes</taxon>
        <taxon>Russulales</taxon>
        <taxon>Lachnocladiaceae</taxon>
        <taxon>Vararia</taxon>
    </lineage>
</organism>
<comment type="caution">
    <text evidence="1">The sequence shown here is derived from an EMBL/GenBank/DDBJ whole genome shotgun (WGS) entry which is preliminary data.</text>
</comment>
<evidence type="ECO:0000313" key="1">
    <source>
        <dbReference type="EMBL" id="KAI0036704.1"/>
    </source>
</evidence>
<keyword evidence="2" id="KW-1185">Reference proteome</keyword>
<protein>
    <submittedName>
        <fullName evidence="1">Uncharacterized protein</fullName>
    </submittedName>
</protein>
<reference evidence="1" key="1">
    <citation type="submission" date="2021-02" db="EMBL/GenBank/DDBJ databases">
        <authorList>
            <consortium name="DOE Joint Genome Institute"/>
            <person name="Ahrendt S."/>
            <person name="Looney B.P."/>
            <person name="Miyauchi S."/>
            <person name="Morin E."/>
            <person name="Drula E."/>
            <person name="Courty P.E."/>
            <person name="Chicoki N."/>
            <person name="Fauchery L."/>
            <person name="Kohler A."/>
            <person name="Kuo A."/>
            <person name="Labutti K."/>
            <person name="Pangilinan J."/>
            <person name="Lipzen A."/>
            <person name="Riley R."/>
            <person name="Andreopoulos W."/>
            <person name="He G."/>
            <person name="Johnson J."/>
            <person name="Barry K.W."/>
            <person name="Grigoriev I.V."/>
            <person name="Nagy L."/>
            <person name="Hibbett D."/>
            <person name="Henrissat B."/>
            <person name="Matheny P.B."/>
            <person name="Labbe J."/>
            <person name="Martin F."/>
        </authorList>
    </citation>
    <scope>NUCLEOTIDE SEQUENCE</scope>
    <source>
        <strain evidence="1">EC-137</strain>
    </source>
</reference>
<dbReference type="Proteomes" id="UP000814128">
    <property type="component" value="Unassembled WGS sequence"/>
</dbReference>
<proteinExistence type="predicted"/>
<sequence>MIYLPFSSTLAMGTLAVNIVGEIKWNEHCGDYSTLGQAKVIIDDGFASGSVLKDGRFSIPDVEPGTYVLSVVAHDHKFDQVRVDVPKELAADPEIRPYTPGTPLNPPSSVLLPYPIKLIPRVANSYYVPPESFNLLAMFQNPMMLMMVAGAVMMFGLPYITKNLDPELMAEIQQNQARMSSLQNSLQSGDLKSGYIYFSSWCACCSLMIPVAWRR</sequence>
<dbReference type="EMBL" id="MU273469">
    <property type="protein sequence ID" value="KAI0036704.1"/>
    <property type="molecule type" value="Genomic_DNA"/>
</dbReference>